<dbReference type="GO" id="GO:0051213">
    <property type="term" value="F:dioxygenase activity"/>
    <property type="evidence" value="ECO:0007669"/>
    <property type="project" value="UniProtKB-KW"/>
</dbReference>
<dbReference type="CDD" id="cd06587">
    <property type="entry name" value="VOC"/>
    <property type="match status" value="1"/>
</dbReference>
<keyword evidence="11" id="KW-1185">Reference proteome</keyword>
<dbReference type="PANTHER" id="PTHR21366">
    <property type="entry name" value="GLYOXALASE FAMILY PROTEIN"/>
    <property type="match status" value="1"/>
</dbReference>
<gene>
    <name evidence="10" type="ORF">NOG11_04700</name>
</gene>
<dbReference type="InterPro" id="IPR029068">
    <property type="entry name" value="Glyas_Bleomycin-R_OHBP_Dase"/>
</dbReference>
<comment type="cofactor">
    <cofactor evidence="1 8">
        <name>Fe(2+)</name>
        <dbReference type="ChEBI" id="CHEBI:29033"/>
    </cofactor>
</comment>
<feature type="domain" description="VOC" evidence="9">
    <location>
        <begin position="15"/>
        <end position="147"/>
    </location>
</feature>
<dbReference type="PANTHER" id="PTHR21366:SF30">
    <property type="entry name" value="BLL2330 PROTEIN"/>
    <property type="match status" value="1"/>
</dbReference>
<dbReference type="PROSITE" id="PS00082">
    <property type="entry name" value="EXTRADIOL_DIOXYGENAS"/>
    <property type="match status" value="1"/>
</dbReference>
<evidence type="ECO:0000259" key="9">
    <source>
        <dbReference type="PROSITE" id="PS51819"/>
    </source>
</evidence>
<dbReference type="Proteomes" id="UP001142610">
    <property type="component" value="Unassembled WGS sequence"/>
</dbReference>
<evidence type="ECO:0000256" key="6">
    <source>
        <dbReference type="ARBA" id="ARBA00023002"/>
    </source>
</evidence>
<keyword evidence="7 8" id="KW-0408">Iron</keyword>
<reference evidence="10" key="1">
    <citation type="submission" date="2022-07" db="EMBL/GenBank/DDBJ databases">
        <title>Parvularcula maris sp. nov., an algicidal bacterium isolated from seawater.</title>
        <authorList>
            <person name="Li F."/>
        </authorList>
    </citation>
    <scope>NUCLEOTIDE SEQUENCE</scope>
    <source>
        <strain evidence="10">BGMRC 0090</strain>
    </source>
</reference>
<dbReference type="AlphaFoldDB" id="A0A9X2RH88"/>
<evidence type="ECO:0000256" key="5">
    <source>
        <dbReference type="ARBA" id="ARBA00022964"/>
    </source>
</evidence>
<keyword evidence="4 8" id="KW-0058">Aromatic hydrocarbons catabolism</keyword>
<dbReference type="InterPro" id="IPR004360">
    <property type="entry name" value="Glyas_Fos-R_dOase_dom"/>
</dbReference>
<protein>
    <submittedName>
        <fullName evidence="10">VOC family protein</fullName>
    </submittedName>
</protein>
<evidence type="ECO:0000256" key="3">
    <source>
        <dbReference type="ARBA" id="ARBA00022723"/>
    </source>
</evidence>
<name>A0A9X2RH88_9PROT</name>
<evidence type="ECO:0000256" key="1">
    <source>
        <dbReference type="ARBA" id="ARBA00001954"/>
    </source>
</evidence>
<keyword evidence="6 8" id="KW-0560">Oxidoreductase</keyword>
<dbReference type="PROSITE" id="PS51819">
    <property type="entry name" value="VOC"/>
    <property type="match status" value="1"/>
</dbReference>
<comment type="caution">
    <text evidence="10">The sequence shown here is derived from an EMBL/GenBank/DDBJ whole genome shotgun (WGS) entry which is preliminary data.</text>
</comment>
<evidence type="ECO:0000256" key="7">
    <source>
        <dbReference type="ARBA" id="ARBA00023004"/>
    </source>
</evidence>
<dbReference type="RefSeq" id="WP_256618528.1">
    <property type="nucleotide sequence ID" value="NZ_JANIBC010000002.1"/>
</dbReference>
<evidence type="ECO:0000256" key="4">
    <source>
        <dbReference type="ARBA" id="ARBA00022797"/>
    </source>
</evidence>
<evidence type="ECO:0000313" key="10">
    <source>
        <dbReference type="EMBL" id="MCQ8184680.1"/>
    </source>
</evidence>
<dbReference type="InterPro" id="IPR037523">
    <property type="entry name" value="VOC_core"/>
</dbReference>
<dbReference type="GO" id="GO:0008198">
    <property type="term" value="F:ferrous iron binding"/>
    <property type="evidence" value="ECO:0007669"/>
    <property type="project" value="InterPro"/>
</dbReference>
<evidence type="ECO:0000256" key="2">
    <source>
        <dbReference type="ARBA" id="ARBA00008784"/>
    </source>
</evidence>
<dbReference type="Pfam" id="PF00903">
    <property type="entry name" value="Glyoxalase"/>
    <property type="match status" value="1"/>
</dbReference>
<keyword evidence="5 8" id="KW-0223">Dioxygenase</keyword>
<evidence type="ECO:0000256" key="8">
    <source>
        <dbReference type="RuleBase" id="RU000683"/>
    </source>
</evidence>
<evidence type="ECO:0000313" key="11">
    <source>
        <dbReference type="Proteomes" id="UP001142610"/>
    </source>
</evidence>
<dbReference type="Gene3D" id="3.10.180.10">
    <property type="entry name" value="2,3-Dihydroxybiphenyl 1,2-Dioxygenase, domain 1"/>
    <property type="match status" value="1"/>
</dbReference>
<dbReference type="SUPFAM" id="SSF54593">
    <property type="entry name" value="Glyoxalase/Bleomycin resistance protein/Dihydroxybiphenyl dioxygenase"/>
    <property type="match status" value="1"/>
</dbReference>
<accession>A0A9X2RH88</accession>
<keyword evidence="3" id="KW-0479">Metal-binding</keyword>
<proteinExistence type="inferred from homology"/>
<sequence>MADLDQVAKAPALNGIHHVAYRCRDAKETVNFYRRVLGMGFQLAIAEDEVPSTGEPDPYMHVFLDAGRGNVLAFFELPTKEAMGRDEKTPLWVQHIAFDVPTMDDLMAAKSRAEAEGLEVLGPTNHGIFKSIYFFDPNGHRVELACQTGTAEEMKKLKDVADIMLDEWAETKKAPRHAAWLHEKARDEH</sequence>
<dbReference type="InterPro" id="IPR050383">
    <property type="entry name" value="GlyoxalaseI/FosfomycinResist"/>
</dbReference>
<dbReference type="InterPro" id="IPR000486">
    <property type="entry name" value="Xdiol_ring_cleave_dOase_1/2"/>
</dbReference>
<organism evidence="10 11">
    <name type="scientific">Parvularcula maris</name>
    <dbReference type="NCBI Taxonomy" id="2965077"/>
    <lineage>
        <taxon>Bacteria</taxon>
        <taxon>Pseudomonadati</taxon>
        <taxon>Pseudomonadota</taxon>
        <taxon>Alphaproteobacteria</taxon>
        <taxon>Parvularculales</taxon>
        <taxon>Parvularculaceae</taxon>
        <taxon>Parvularcula</taxon>
    </lineage>
</organism>
<comment type="similarity">
    <text evidence="2 8">Belongs to the extradiol ring-cleavage dioxygenase family.</text>
</comment>
<dbReference type="EMBL" id="JANIBC010000002">
    <property type="protein sequence ID" value="MCQ8184680.1"/>
    <property type="molecule type" value="Genomic_DNA"/>
</dbReference>